<comment type="caution">
    <text evidence="2">The sequence shown here is derived from an EMBL/GenBank/DDBJ whole genome shotgun (WGS) entry which is preliminary data.</text>
</comment>
<name>A0AB35MTJ7_VIBSP</name>
<dbReference type="GO" id="GO:0005524">
    <property type="term" value="F:ATP binding"/>
    <property type="evidence" value="ECO:0007669"/>
    <property type="project" value="InterPro"/>
</dbReference>
<proteinExistence type="predicted"/>
<feature type="domain" description="ATPase AAA-type core" evidence="1">
    <location>
        <begin position="145"/>
        <end position="231"/>
    </location>
</feature>
<dbReference type="Gene3D" id="3.40.50.300">
    <property type="entry name" value="P-loop containing nucleotide triphosphate hydrolases"/>
    <property type="match status" value="1"/>
</dbReference>
<organism evidence="2 3">
    <name type="scientific">Vibrio splendidus</name>
    <dbReference type="NCBI Taxonomy" id="29497"/>
    <lineage>
        <taxon>Bacteria</taxon>
        <taxon>Pseudomonadati</taxon>
        <taxon>Pseudomonadota</taxon>
        <taxon>Gammaproteobacteria</taxon>
        <taxon>Vibrionales</taxon>
        <taxon>Vibrionaceae</taxon>
        <taxon>Vibrio</taxon>
    </lineage>
</organism>
<dbReference type="SUPFAM" id="SSF52540">
    <property type="entry name" value="P-loop containing nucleoside triphosphate hydrolases"/>
    <property type="match status" value="1"/>
</dbReference>
<dbReference type="RefSeq" id="WP_198600439.1">
    <property type="nucleotide sequence ID" value="NZ_CAWNUI010000081.1"/>
</dbReference>
<dbReference type="EMBL" id="JAUYVL010000001">
    <property type="protein sequence ID" value="MDP2499628.1"/>
    <property type="molecule type" value="Genomic_DNA"/>
</dbReference>
<dbReference type="AlphaFoldDB" id="A0AB35MTJ7"/>
<dbReference type="GO" id="GO:0006302">
    <property type="term" value="P:double-strand break repair"/>
    <property type="evidence" value="ECO:0007669"/>
    <property type="project" value="TreeGrafter"/>
</dbReference>
<evidence type="ECO:0000313" key="2">
    <source>
        <dbReference type="EMBL" id="MDP2499628.1"/>
    </source>
</evidence>
<evidence type="ECO:0000259" key="1">
    <source>
        <dbReference type="Pfam" id="PF13304"/>
    </source>
</evidence>
<dbReference type="PANTHER" id="PTHR32182">
    <property type="entry name" value="DNA REPLICATION AND REPAIR PROTEIN RECF"/>
    <property type="match status" value="1"/>
</dbReference>
<evidence type="ECO:0000313" key="3">
    <source>
        <dbReference type="Proteomes" id="UP001177935"/>
    </source>
</evidence>
<dbReference type="Proteomes" id="UP001177935">
    <property type="component" value="Unassembled WGS sequence"/>
</dbReference>
<dbReference type="Pfam" id="PF13304">
    <property type="entry name" value="AAA_21"/>
    <property type="match status" value="1"/>
</dbReference>
<dbReference type="PANTHER" id="PTHR32182:SF23">
    <property type="entry name" value="ATP BINDING PROTEIN"/>
    <property type="match status" value="1"/>
</dbReference>
<dbReference type="InterPro" id="IPR027417">
    <property type="entry name" value="P-loop_NTPase"/>
</dbReference>
<dbReference type="InterPro" id="IPR003959">
    <property type="entry name" value="ATPase_AAA_core"/>
</dbReference>
<reference evidence="2" key="1">
    <citation type="submission" date="2023-07" db="EMBL/GenBank/DDBJ databases">
        <title>Genome content predicts the carbon catabolic preferences of heterotrophic bacteria.</title>
        <authorList>
            <person name="Gralka M."/>
        </authorList>
    </citation>
    <scope>NUCLEOTIDE SEQUENCE</scope>
    <source>
        <strain evidence="2">6E02</strain>
    </source>
</reference>
<dbReference type="GO" id="GO:0000731">
    <property type="term" value="P:DNA synthesis involved in DNA repair"/>
    <property type="evidence" value="ECO:0007669"/>
    <property type="project" value="TreeGrafter"/>
</dbReference>
<dbReference type="GO" id="GO:0016887">
    <property type="term" value="F:ATP hydrolysis activity"/>
    <property type="evidence" value="ECO:0007669"/>
    <property type="project" value="InterPro"/>
</dbReference>
<sequence length="278" mass="31605">MEKNNKFTLSLPNNVNGLSEIETLNSLLFIGANGSGKTRLGTWVEFNSPQKEKVHRISAQKSLAMPDSTTPRSIDEAVSDLLFGYPDAINQSSPSSYKHSNRWQRKPANTMLNDFQKLMVYLFSDHTEESAKYLAESRLSNERVAPPTTKLDRVKEVWEKILPHRELVLGGLRIQTKVKNDTASVYNSSEMSDGERVIFYLIGQCLSAPTDGIIVIDEPELHLHKSVQAPLWAEIERQRPDCLFVYLTHDVDFAASFKDAKKVWLKSYDGNTWDWDIV</sequence>
<accession>A0AB35MTJ7</accession>
<protein>
    <submittedName>
        <fullName evidence="2">AAA family ATPase</fullName>
    </submittedName>
</protein>
<gene>
    <name evidence="2" type="ORF">Q8W42_02800</name>
</gene>